<evidence type="ECO:0000313" key="4">
    <source>
        <dbReference type="Proteomes" id="UP000245678"/>
    </source>
</evidence>
<accession>A0A316H2P4</accession>
<dbReference type="RefSeq" id="WP_109609500.1">
    <property type="nucleotide sequence ID" value="NZ_QGHA01000010.1"/>
</dbReference>
<comment type="caution">
    <text evidence="3">The sequence shown here is derived from an EMBL/GenBank/DDBJ whole genome shotgun (WGS) entry which is preliminary data.</text>
</comment>
<proteinExistence type="predicted"/>
<reference evidence="3 4" key="1">
    <citation type="submission" date="2018-05" db="EMBL/GenBank/DDBJ databases">
        <title>Genomic Encyclopedia of Archaeal and Bacterial Type Strains, Phase II (KMG-II): from individual species to whole genera.</title>
        <authorList>
            <person name="Goeker M."/>
        </authorList>
    </citation>
    <scope>NUCLEOTIDE SEQUENCE [LARGE SCALE GENOMIC DNA]</scope>
    <source>
        <strain evidence="3 4">DSM 19975</strain>
    </source>
</reference>
<dbReference type="AlphaFoldDB" id="A0A316H2P4"/>
<organism evidence="3 4">
    <name type="scientific">Mucilaginibacter oryzae</name>
    <dbReference type="NCBI Taxonomy" id="468058"/>
    <lineage>
        <taxon>Bacteria</taxon>
        <taxon>Pseudomonadati</taxon>
        <taxon>Bacteroidota</taxon>
        <taxon>Sphingobacteriia</taxon>
        <taxon>Sphingobacteriales</taxon>
        <taxon>Sphingobacteriaceae</taxon>
        <taxon>Mucilaginibacter</taxon>
    </lineage>
</organism>
<sequence length="229" mass="25957">MYKYLLFLGVFTFLAFAANAQVDTSAVKKADTIQKVKTKASGKQVGSFAPRIDPAKEKIYHPDSLHSPHKAVMRSLMLPGWGQWYNRTGWWWKMPAIYVGLGLFAKNIVDNQHYYKEYLTISRYRAGVVAKPGDPYYEEYLAFQGVVPDANLNDARENARRNRDLSILGFLGVWGIQIIDAYIDAKFIHSYTVDNNLSFKVAPGLINQPVYAQGLNNSYIPGLKVTFTF</sequence>
<dbReference type="Proteomes" id="UP000245678">
    <property type="component" value="Unassembled WGS sequence"/>
</dbReference>
<feature type="chain" id="PRO_5016308206" description="DUF5683 domain-containing protein" evidence="1">
    <location>
        <begin position="21"/>
        <end position="229"/>
    </location>
</feature>
<gene>
    <name evidence="3" type="ORF">LX99_04116</name>
</gene>
<keyword evidence="1" id="KW-0732">Signal</keyword>
<name>A0A316H2P4_9SPHI</name>
<evidence type="ECO:0000259" key="2">
    <source>
        <dbReference type="Pfam" id="PF18935"/>
    </source>
</evidence>
<keyword evidence="4" id="KW-1185">Reference proteome</keyword>
<feature type="signal peptide" evidence="1">
    <location>
        <begin position="1"/>
        <end position="20"/>
    </location>
</feature>
<evidence type="ECO:0000313" key="3">
    <source>
        <dbReference type="EMBL" id="PWK73731.1"/>
    </source>
</evidence>
<dbReference type="Pfam" id="PF18935">
    <property type="entry name" value="DUF5683"/>
    <property type="match status" value="1"/>
</dbReference>
<dbReference type="InterPro" id="IPR043738">
    <property type="entry name" value="DUF5683"/>
</dbReference>
<feature type="domain" description="DUF5683" evidence="2">
    <location>
        <begin position="65"/>
        <end position="229"/>
    </location>
</feature>
<protein>
    <recommendedName>
        <fullName evidence="2">DUF5683 domain-containing protein</fullName>
    </recommendedName>
</protein>
<dbReference type="EMBL" id="QGHA01000010">
    <property type="protein sequence ID" value="PWK73731.1"/>
    <property type="molecule type" value="Genomic_DNA"/>
</dbReference>
<evidence type="ECO:0000256" key="1">
    <source>
        <dbReference type="SAM" id="SignalP"/>
    </source>
</evidence>